<feature type="compositionally biased region" description="Pro residues" evidence="1">
    <location>
        <begin position="148"/>
        <end position="157"/>
    </location>
</feature>
<name>A0A3B0W973_9ZZZZ</name>
<protein>
    <submittedName>
        <fullName evidence="2">Uncharacterized protein</fullName>
    </submittedName>
</protein>
<gene>
    <name evidence="2" type="ORF">MNBD_GAMMA04-1711</name>
</gene>
<dbReference type="AlphaFoldDB" id="A0A3B0W973"/>
<organism evidence="2">
    <name type="scientific">hydrothermal vent metagenome</name>
    <dbReference type="NCBI Taxonomy" id="652676"/>
    <lineage>
        <taxon>unclassified sequences</taxon>
        <taxon>metagenomes</taxon>
        <taxon>ecological metagenomes</taxon>
    </lineage>
</organism>
<feature type="region of interest" description="Disordered" evidence="1">
    <location>
        <begin position="138"/>
        <end position="157"/>
    </location>
</feature>
<accession>A0A3B0W973</accession>
<proteinExistence type="predicted"/>
<reference evidence="2" key="1">
    <citation type="submission" date="2018-06" db="EMBL/GenBank/DDBJ databases">
        <authorList>
            <person name="Zhirakovskaya E."/>
        </authorList>
    </citation>
    <scope>NUCLEOTIDE SEQUENCE</scope>
</reference>
<sequence>MLKKAFSVGLLLSTFISNSAFAEENILERTHPFAKMDTLTLCLDYANLTQENERKQYKKELDLRSQLSVKDHQLIDKHQVENSMTRCGMYMALGKPISEQSRQIRPMTFKTVHVYPNKYYVSQSGMIVETLKRKAGELPPTLIHTPPKVQPPAIKPK</sequence>
<dbReference type="EMBL" id="UOFB01000311">
    <property type="protein sequence ID" value="VAW48980.1"/>
    <property type="molecule type" value="Genomic_DNA"/>
</dbReference>
<evidence type="ECO:0000313" key="2">
    <source>
        <dbReference type="EMBL" id="VAW48980.1"/>
    </source>
</evidence>
<evidence type="ECO:0000256" key="1">
    <source>
        <dbReference type="SAM" id="MobiDB-lite"/>
    </source>
</evidence>